<dbReference type="Gene3D" id="1.20.5.1230">
    <property type="entry name" value="Apolipoprotein A-I"/>
    <property type="match status" value="1"/>
</dbReference>
<feature type="coiled-coil region" evidence="1">
    <location>
        <begin position="48"/>
        <end position="129"/>
    </location>
</feature>
<evidence type="ECO:0000313" key="4">
    <source>
        <dbReference type="Proteomes" id="UP000834106"/>
    </source>
</evidence>
<reference evidence="3" key="1">
    <citation type="submission" date="2023-05" db="EMBL/GenBank/DDBJ databases">
        <authorList>
            <person name="Huff M."/>
        </authorList>
    </citation>
    <scope>NUCLEOTIDE SEQUENCE</scope>
</reference>
<dbReference type="PANTHER" id="PTHR34360">
    <property type="entry name" value="OS08G0519400 PROTEIN"/>
    <property type="match status" value="1"/>
</dbReference>
<keyword evidence="2" id="KW-0732">Signal</keyword>
<protein>
    <submittedName>
        <fullName evidence="3">Uncharacterized protein</fullName>
    </submittedName>
</protein>
<evidence type="ECO:0000313" key="3">
    <source>
        <dbReference type="EMBL" id="CAI9755560.1"/>
    </source>
</evidence>
<evidence type="ECO:0000256" key="1">
    <source>
        <dbReference type="SAM" id="Coils"/>
    </source>
</evidence>
<name>A0AAD2DKV3_9LAMI</name>
<sequence length="380" mass="43801">MAAFKLFIFTVFLSLILNHIRADADDPISVVDDDVQILRSDGSDSVLIEQLKSKIQTLDIEVINKEKEVVEDRAKEAAKKTVDLNAKVENLQKVVDEQKKKLRKTERALQIAEEELMKAKSEYTSKTKELIEVHGAWLPPWLAVHFIHYQSLLEKNWNVHGRPALEMAVQKAIEKKVQVEEWAAPHVEILKTKWIPAIKEQWITAKTNAEPHIQMLTTKTLEIYEVSKNTVTPHIIRVQEIADPYYQELRKFSKPYIDQVATATRPHVDKIRTTLKPYTKEAVYAYGKFLESATVYHHQVQETVHEKLKSHELTRPLATRELVWFVASAAPSVKRRKSPLGMATLTIHVGRANVDIQTSKIGNCVQYYYSRWIWSFPTGF</sequence>
<keyword evidence="4" id="KW-1185">Reference proteome</keyword>
<dbReference type="EMBL" id="OU503037">
    <property type="protein sequence ID" value="CAI9755560.1"/>
    <property type="molecule type" value="Genomic_DNA"/>
</dbReference>
<dbReference type="Proteomes" id="UP000834106">
    <property type="component" value="Chromosome 2"/>
</dbReference>
<keyword evidence="1" id="KW-0175">Coiled coil</keyword>
<feature type="signal peptide" evidence="2">
    <location>
        <begin position="1"/>
        <end position="22"/>
    </location>
</feature>
<accession>A0AAD2DKV3</accession>
<organism evidence="3 4">
    <name type="scientific">Fraxinus pennsylvanica</name>
    <dbReference type="NCBI Taxonomy" id="56036"/>
    <lineage>
        <taxon>Eukaryota</taxon>
        <taxon>Viridiplantae</taxon>
        <taxon>Streptophyta</taxon>
        <taxon>Embryophyta</taxon>
        <taxon>Tracheophyta</taxon>
        <taxon>Spermatophyta</taxon>
        <taxon>Magnoliopsida</taxon>
        <taxon>eudicotyledons</taxon>
        <taxon>Gunneridae</taxon>
        <taxon>Pentapetalae</taxon>
        <taxon>asterids</taxon>
        <taxon>lamiids</taxon>
        <taxon>Lamiales</taxon>
        <taxon>Oleaceae</taxon>
        <taxon>Oleeae</taxon>
        <taxon>Fraxinus</taxon>
    </lineage>
</organism>
<dbReference type="Gene3D" id="1.20.5.340">
    <property type="match status" value="1"/>
</dbReference>
<gene>
    <name evidence="3" type="ORF">FPE_LOCUS2991</name>
</gene>
<proteinExistence type="predicted"/>
<dbReference type="SUPFAM" id="SSF58113">
    <property type="entry name" value="Apolipoprotein A-I"/>
    <property type="match status" value="1"/>
</dbReference>
<evidence type="ECO:0000256" key="2">
    <source>
        <dbReference type="SAM" id="SignalP"/>
    </source>
</evidence>
<dbReference type="PANTHER" id="PTHR34360:SF1">
    <property type="entry name" value="OS08G0519400 PROTEIN"/>
    <property type="match status" value="1"/>
</dbReference>
<dbReference type="AlphaFoldDB" id="A0AAD2DKV3"/>
<feature type="chain" id="PRO_5042089374" evidence="2">
    <location>
        <begin position="23"/>
        <end position="380"/>
    </location>
</feature>